<feature type="chain" id="PRO_5045346156" evidence="5">
    <location>
        <begin position="25"/>
        <end position="276"/>
    </location>
</feature>
<evidence type="ECO:0000256" key="5">
    <source>
        <dbReference type="SAM" id="SignalP"/>
    </source>
</evidence>
<dbReference type="InterPro" id="IPR018313">
    <property type="entry name" value="SBP_3_CS"/>
</dbReference>
<sequence>MLFSSAVRNSAAILALGLGLSACGGQSADATKAGSSAPAASAASGATAAAGQTYKIALNAEFAPFESMSTDGKIEGFDVDVMNAMAKAGGFNVEYKHQPWEGLFATLTNGDADAVISAVTITDERKQQMSFTDPYYAITQIVLVPQGKNVASVDDLKKLDKIGVITGNTGDLAAQKILGATSEKIVRYEAFPLAAKEVETGSVDAVISDSAVVANYVKNNSDKGFTMVKVPDFAEEHYGIAVAKDNTELLTKFNAALKTIKDNGEYQKILDKYFAK</sequence>
<comment type="similarity">
    <text evidence="2 4">Belongs to the bacterial solute-binding protein 3 family.</text>
</comment>
<accession>A0ABY4E5K1</accession>
<dbReference type="SMART" id="SM00079">
    <property type="entry name" value="PBPe"/>
    <property type="match status" value="1"/>
</dbReference>
<keyword evidence="9" id="KW-1185">Reference proteome</keyword>
<feature type="domain" description="Ionotropic glutamate receptor C-terminal" evidence="7">
    <location>
        <begin position="53"/>
        <end position="276"/>
    </location>
</feature>
<organism evidence="8 9">
    <name type="scientific">Vitreoscilla massiliensis</name>
    <dbReference type="NCBI Taxonomy" id="1689272"/>
    <lineage>
        <taxon>Bacteria</taxon>
        <taxon>Pseudomonadati</taxon>
        <taxon>Pseudomonadota</taxon>
        <taxon>Betaproteobacteria</taxon>
        <taxon>Neisseriales</taxon>
        <taxon>Neisseriaceae</taxon>
        <taxon>Vitreoscilla</taxon>
    </lineage>
</organism>
<dbReference type="PANTHER" id="PTHR35936">
    <property type="entry name" value="MEMBRANE-BOUND LYTIC MUREIN TRANSGLYCOSYLASE F"/>
    <property type="match status" value="1"/>
</dbReference>
<protein>
    <submittedName>
        <fullName evidence="8">Basic amino acid ABC transporter substrate-binding protein</fullName>
    </submittedName>
</protein>
<evidence type="ECO:0000256" key="4">
    <source>
        <dbReference type="RuleBase" id="RU003744"/>
    </source>
</evidence>
<gene>
    <name evidence="8" type="ORF">LVJ82_08855</name>
</gene>
<comment type="subcellular location">
    <subcellularLocation>
        <location evidence="1">Cell envelope</location>
    </subcellularLocation>
</comment>
<evidence type="ECO:0000259" key="6">
    <source>
        <dbReference type="SMART" id="SM00062"/>
    </source>
</evidence>
<dbReference type="Pfam" id="PF00497">
    <property type="entry name" value="SBP_bac_3"/>
    <property type="match status" value="1"/>
</dbReference>
<dbReference type="PROSITE" id="PS01039">
    <property type="entry name" value="SBP_BACTERIAL_3"/>
    <property type="match status" value="1"/>
</dbReference>
<dbReference type="Proteomes" id="UP000832011">
    <property type="component" value="Chromosome"/>
</dbReference>
<evidence type="ECO:0000256" key="1">
    <source>
        <dbReference type="ARBA" id="ARBA00004196"/>
    </source>
</evidence>
<dbReference type="PANTHER" id="PTHR35936:SF17">
    <property type="entry name" value="ARGININE-BINDING EXTRACELLULAR PROTEIN ARTP"/>
    <property type="match status" value="1"/>
</dbReference>
<evidence type="ECO:0000256" key="3">
    <source>
        <dbReference type="ARBA" id="ARBA00022729"/>
    </source>
</evidence>
<feature type="signal peptide" evidence="5">
    <location>
        <begin position="1"/>
        <end position="24"/>
    </location>
</feature>
<evidence type="ECO:0000256" key="2">
    <source>
        <dbReference type="ARBA" id="ARBA00010333"/>
    </source>
</evidence>
<evidence type="ECO:0000313" key="8">
    <source>
        <dbReference type="EMBL" id="UOO91058.1"/>
    </source>
</evidence>
<dbReference type="EMBL" id="CP091511">
    <property type="protein sequence ID" value="UOO91058.1"/>
    <property type="molecule type" value="Genomic_DNA"/>
</dbReference>
<keyword evidence="3 5" id="KW-0732">Signal</keyword>
<dbReference type="Gene3D" id="3.40.190.10">
    <property type="entry name" value="Periplasmic binding protein-like II"/>
    <property type="match status" value="2"/>
</dbReference>
<evidence type="ECO:0000313" key="9">
    <source>
        <dbReference type="Proteomes" id="UP000832011"/>
    </source>
</evidence>
<name>A0ABY4E5K1_9NEIS</name>
<dbReference type="SUPFAM" id="SSF53850">
    <property type="entry name" value="Periplasmic binding protein-like II"/>
    <property type="match status" value="1"/>
</dbReference>
<dbReference type="InterPro" id="IPR001320">
    <property type="entry name" value="Iontro_rcpt_C"/>
</dbReference>
<dbReference type="SMART" id="SM00062">
    <property type="entry name" value="PBPb"/>
    <property type="match status" value="1"/>
</dbReference>
<dbReference type="CDD" id="cd13624">
    <property type="entry name" value="PBP2_Arg_Lys_His"/>
    <property type="match status" value="1"/>
</dbReference>
<evidence type="ECO:0000259" key="7">
    <source>
        <dbReference type="SMART" id="SM00079"/>
    </source>
</evidence>
<dbReference type="InterPro" id="IPR001638">
    <property type="entry name" value="Solute-binding_3/MltF_N"/>
</dbReference>
<dbReference type="RefSeq" id="WP_058305172.1">
    <property type="nucleotide sequence ID" value="NZ_CABKVG010000006.1"/>
</dbReference>
<reference evidence="8 9" key="1">
    <citation type="journal article" date="2022" name="Res Sq">
        <title>Evolution of multicellular longitudinally dividing oral cavity symbionts (Neisseriaceae).</title>
        <authorList>
            <person name="Nyongesa S."/>
            <person name="Weber P."/>
            <person name="Bernet E."/>
            <person name="Pullido F."/>
            <person name="Nieckarz M."/>
            <person name="Delaby M."/>
            <person name="Nieves C."/>
            <person name="Viehboeck T."/>
            <person name="Krause N."/>
            <person name="Rivera-Millot A."/>
            <person name="Nakamura A."/>
            <person name="Vischer N."/>
            <person name="VanNieuwenhze M."/>
            <person name="Brun Y."/>
            <person name="Cava F."/>
            <person name="Bulgheresi S."/>
            <person name="Veyrier F."/>
        </authorList>
    </citation>
    <scope>NUCLEOTIDE SEQUENCE [LARGE SCALE GENOMIC DNA]</scope>
    <source>
        <strain evidence="8 9">SN4</strain>
    </source>
</reference>
<feature type="domain" description="Solute-binding protein family 3/N-terminal" evidence="6">
    <location>
        <begin position="53"/>
        <end position="276"/>
    </location>
</feature>
<proteinExistence type="inferred from homology"/>